<dbReference type="SFLD" id="SFLDG01129">
    <property type="entry name" value="C1.5:_HAD__Beta-PGM__Phosphata"/>
    <property type="match status" value="1"/>
</dbReference>
<dbReference type="GO" id="GO:0008967">
    <property type="term" value="F:phosphoglycolate phosphatase activity"/>
    <property type="evidence" value="ECO:0007669"/>
    <property type="project" value="UniProtKB-EC"/>
</dbReference>
<accession>A6DKF1</accession>
<dbReference type="EC" id="3.1.3.18" evidence="4"/>
<comment type="pathway">
    <text evidence="2">Organic acid metabolism; glycolate biosynthesis; glycolate from 2-phosphoglycolate: step 1/1.</text>
</comment>
<dbReference type="Gene3D" id="3.40.50.1000">
    <property type="entry name" value="HAD superfamily/HAD-like"/>
    <property type="match status" value="1"/>
</dbReference>
<dbReference type="STRING" id="313628.LNTAR_00570"/>
<evidence type="ECO:0000256" key="4">
    <source>
        <dbReference type="ARBA" id="ARBA00013078"/>
    </source>
</evidence>
<evidence type="ECO:0000313" key="5">
    <source>
        <dbReference type="EMBL" id="EDM27849.1"/>
    </source>
</evidence>
<keyword evidence="5" id="KW-0378">Hydrolase</keyword>
<dbReference type="InterPro" id="IPR036412">
    <property type="entry name" value="HAD-like_sf"/>
</dbReference>
<evidence type="ECO:0000256" key="3">
    <source>
        <dbReference type="ARBA" id="ARBA00006171"/>
    </source>
</evidence>
<protein>
    <recommendedName>
        <fullName evidence="4">phosphoglycolate phosphatase</fullName>
        <ecNumber evidence="4">3.1.3.18</ecNumber>
    </recommendedName>
</protein>
<dbReference type="Proteomes" id="UP000004947">
    <property type="component" value="Unassembled WGS sequence"/>
</dbReference>
<keyword evidence="6" id="KW-1185">Reference proteome</keyword>
<sequence>MIKNIIFDWDGVILDSNSVKDRAFEYVLRDHDADKVAELVAYHQANGGISRFVKFRMFYEEMLGEAITEDEVAGLSRKFSEFALKELVDPALQIAESIQWVRENHKQYNFHVASGSEESELKRVAEAQELACYFKSFHGSPTPKPELVKNILESNNYLASETILIGDSINDFRAADANGIAFCGYNRLSLQDLGLAYLSEFTELNNYLK</sequence>
<dbReference type="InterPro" id="IPR050155">
    <property type="entry name" value="HAD-like_hydrolase_sf"/>
</dbReference>
<organism evidence="5 6">
    <name type="scientific">Lentisphaera araneosa HTCC2155</name>
    <dbReference type="NCBI Taxonomy" id="313628"/>
    <lineage>
        <taxon>Bacteria</taxon>
        <taxon>Pseudomonadati</taxon>
        <taxon>Lentisphaerota</taxon>
        <taxon>Lentisphaeria</taxon>
        <taxon>Lentisphaerales</taxon>
        <taxon>Lentisphaeraceae</taxon>
        <taxon>Lentisphaera</taxon>
    </lineage>
</organism>
<evidence type="ECO:0000256" key="1">
    <source>
        <dbReference type="ARBA" id="ARBA00000830"/>
    </source>
</evidence>
<dbReference type="GO" id="GO:0006281">
    <property type="term" value="P:DNA repair"/>
    <property type="evidence" value="ECO:0007669"/>
    <property type="project" value="TreeGrafter"/>
</dbReference>
<dbReference type="SFLD" id="SFLDS00003">
    <property type="entry name" value="Haloacid_Dehalogenase"/>
    <property type="match status" value="1"/>
</dbReference>
<dbReference type="SUPFAM" id="SSF56784">
    <property type="entry name" value="HAD-like"/>
    <property type="match status" value="1"/>
</dbReference>
<dbReference type="OrthoDB" id="9807630at2"/>
<dbReference type="GO" id="GO:0005829">
    <property type="term" value="C:cytosol"/>
    <property type="evidence" value="ECO:0007669"/>
    <property type="project" value="TreeGrafter"/>
</dbReference>
<gene>
    <name evidence="5" type="ORF">LNTAR_00570</name>
</gene>
<reference evidence="5 6" key="1">
    <citation type="journal article" date="2010" name="J. Bacteriol.">
        <title>Genome sequence of Lentisphaera araneosa HTCC2155T, the type species of the order Lentisphaerales in the phylum Lentisphaerae.</title>
        <authorList>
            <person name="Thrash J.C."/>
            <person name="Cho J.C."/>
            <person name="Vergin K.L."/>
            <person name="Morris R.M."/>
            <person name="Giovannoni S.J."/>
        </authorList>
    </citation>
    <scope>NUCLEOTIDE SEQUENCE [LARGE SCALE GENOMIC DNA]</scope>
    <source>
        <strain evidence="5 6">HTCC2155</strain>
    </source>
</reference>
<comment type="caution">
    <text evidence="5">The sequence shown here is derived from an EMBL/GenBank/DDBJ whole genome shotgun (WGS) entry which is preliminary data.</text>
</comment>
<evidence type="ECO:0000313" key="6">
    <source>
        <dbReference type="Proteomes" id="UP000004947"/>
    </source>
</evidence>
<comment type="catalytic activity">
    <reaction evidence="1">
        <text>2-phosphoglycolate + H2O = glycolate + phosphate</text>
        <dbReference type="Rhea" id="RHEA:14369"/>
        <dbReference type="ChEBI" id="CHEBI:15377"/>
        <dbReference type="ChEBI" id="CHEBI:29805"/>
        <dbReference type="ChEBI" id="CHEBI:43474"/>
        <dbReference type="ChEBI" id="CHEBI:58033"/>
        <dbReference type="EC" id="3.1.3.18"/>
    </reaction>
</comment>
<dbReference type="InterPro" id="IPR023198">
    <property type="entry name" value="PGP-like_dom2"/>
</dbReference>
<comment type="similarity">
    <text evidence="3">Belongs to the HAD-like hydrolase superfamily. CbbY/CbbZ/Gph/YieH family.</text>
</comment>
<dbReference type="InterPro" id="IPR023214">
    <property type="entry name" value="HAD_sf"/>
</dbReference>
<dbReference type="RefSeq" id="WP_007278363.1">
    <property type="nucleotide sequence ID" value="NZ_ABCK01000007.1"/>
</dbReference>
<name>A6DKF1_9BACT</name>
<dbReference type="Pfam" id="PF00702">
    <property type="entry name" value="Hydrolase"/>
    <property type="match status" value="1"/>
</dbReference>
<dbReference type="AlphaFoldDB" id="A6DKF1"/>
<dbReference type="EMBL" id="ABCK01000007">
    <property type="protein sequence ID" value="EDM27849.1"/>
    <property type="molecule type" value="Genomic_DNA"/>
</dbReference>
<dbReference type="PANTHER" id="PTHR43434:SF1">
    <property type="entry name" value="PHOSPHOGLYCOLATE PHOSPHATASE"/>
    <property type="match status" value="1"/>
</dbReference>
<proteinExistence type="inferred from homology"/>
<dbReference type="PANTHER" id="PTHR43434">
    <property type="entry name" value="PHOSPHOGLYCOLATE PHOSPHATASE"/>
    <property type="match status" value="1"/>
</dbReference>
<dbReference type="eggNOG" id="COG0546">
    <property type="taxonomic scope" value="Bacteria"/>
</dbReference>
<evidence type="ECO:0000256" key="2">
    <source>
        <dbReference type="ARBA" id="ARBA00004818"/>
    </source>
</evidence>
<dbReference type="Gene3D" id="1.10.150.240">
    <property type="entry name" value="Putative phosphatase, domain 2"/>
    <property type="match status" value="1"/>
</dbReference>